<name>W2MTI2_PHYNI</name>
<dbReference type="AlphaFoldDB" id="W2MTI2"/>
<accession>W2MTI2</accession>
<proteinExistence type="predicted"/>
<evidence type="ECO:0000313" key="1">
    <source>
        <dbReference type="EMBL" id="ETM38958.1"/>
    </source>
</evidence>
<sequence>MVHQVVISFKINRQRKKLCFWVDAIENVELRSSCAIE</sequence>
<dbReference type="Proteomes" id="UP000054532">
    <property type="component" value="Unassembled WGS sequence"/>
</dbReference>
<protein>
    <submittedName>
        <fullName evidence="1">Uncharacterized protein</fullName>
    </submittedName>
</protein>
<dbReference type="EMBL" id="KI694782">
    <property type="protein sequence ID" value="ETM38958.1"/>
    <property type="molecule type" value="Genomic_DNA"/>
</dbReference>
<gene>
    <name evidence="1" type="ORF">L914_14842</name>
</gene>
<organism evidence="1">
    <name type="scientific">Phytophthora nicotianae</name>
    <name type="common">Potato buckeye rot agent</name>
    <name type="synonym">Phytophthora parasitica</name>
    <dbReference type="NCBI Taxonomy" id="4792"/>
    <lineage>
        <taxon>Eukaryota</taxon>
        <taxon>Sar</taxon>
        <taxon>Stramenopiles</taxon>
        <taxon>Oomycota</taxon>
        <taxon>Peronosporomycetes</taxon>
        <taxon>Peronosporales</taxon>
        <taxon>Peronosporaceae</taxon>
        <taxon>Phytophthora</taxon>
    </lineage>
</organism>
<reference evidence="1" key="1">
    <citation type="submission" date="2013-11" db="EMBL/GenBank/DDBJ databases">
        <title>The Genome Sequence of Phytophthora parasitica IAC_01/95.</title>
        <authorList>
            <consortium name="The Broad Institute Genomics Platform"/>
            <person name="Russ C."/>
            <person name="Tyler B."/>
            <person name="Panabieres F."/>
            <person name="Shan W."/>
            <person name="Tripathy S."/>
            <person name="Grunwald N."/>
            <person name="Machado M."/>
            <person name="Johnson C.S."/>
            <person name="Arredondo F."/>
            <person name="Hong C."/>
            <person name="Coffey M."/>
            <person name="Young S.K."/>
            <person name="Zeng Q."/>
            <person name="Gargeya S."/>
            <person name="Fitzgerald M."/>
            <person name="Abouelleil A."/>
            <person name="Alvarado L."/>
            <person name="Chapman S.B."/>
            <person name="Gainer-Dewar J."/>
            <person name="Goldberg J."/>
            <person name="Griggs A."/>
            <person name="Gujja S."/>
            <person name="Hansen M."/>
            <person name="Howarth C."/>
            <person name="Imamovic A."/>
            <person name="Ireland A."/>
            <person name="Larimer J."/>
            <person name="McCowan C."/>
            <person name="Murphy C."/>
            <person name="Pearson M."/>
            <person name="Poon T.W."/>
            <person name="Priest M."/>
            <person name="Roberts A."/>
            <person name="Saif S."/>
            <person name="Shea T."/>
            <person name="Sykes S."/>
            <person name="Wortman J."/>
            <person name="Nusbaum C."/>
            <person name="Birren B."/>
        </authorList>
    </citation>
    <scope>NUCLEOTIDE SEQUENCE [LARGE SCALE GENOMIC DNA]</scope>
    <source>
        <strain evidence="1">IAC_01/95</strain>
    </source>
</reference>